<dbReference type="EMBL" id="CAJVPK010001110">
    <property type="protein sequence ID" value="CAG8571408.1"/>
    <property type="molecule type" value="Genomic_DNA"/>
</dbReference>
<dbReference type="OrthoDB" id="2505887at2759"/>
<sequence length="407" mass="46838">MTIENTRKRARSSDDESQQSKKQQITSNSYRTTRSKARQQEAASPNAAVPEEKPKSNNVINVKQNTGNIKGLNESLLLSSDDELPSEELALSKIIKSVPSGGRKKGKKSKTKKPNYLSSDDEFPSEDLNIKNRKKEITQDNNQGSSNSKLNPTLNRQDSNELDDDFNKDNSLTIPGEPILAMVKKYYYPARILDYIKYDKYKVKLCYGYTRVIPRNKFYTRYEKEFQTCELGEISMAPEDPDYHDPKLIETICKKEEILYKVLTGNEKSAWRYDRFIEGGKSRALLAKKISQGPFNLSEYNMIAKVLRGMFIPEVAKTIDRKPIVRGCKMISEASTSIFYNYSKDLQLRFLNDVMLPEVIIRLIMDDEGVDYEGADNKMLMEYGEERWVEDLLAERSSFQMGREKFS</sequence>
<gene>
    <name evidence="2" type="ORF">DEBURN_LOCUS8101</name>
</gene>
<reference evidence="2" key="1">
    <citation type="submission" date="2021-06" db="EMBL/GenBank/DDBJ databases">
        <authorList>
            <person name="Kallberg Y."/>
            <person name="Tangrot J."/>
            <person name="Rosling A."/>
        </authorList>
    </citation>
    <scope>NUCLEOTIDE SEQUENCE</scope>
    <source>
        <strain evidence="2">AZ414A</strain>
    </source>
</reference>
<evidence type="ECO:0000256" key="1">
    <source>
        <dbReference type="SAM" id="MobiDB-lite"/>
    </source>
</evidence>
<evidence type="ECO:0000313" key="3">
    <source>
        <dbReference type="Proteomes" id="UP000789706"/>
    </source>
</evidence>
<feature type="region of interest" description="Disordered" evidence="1">
    <location>
        <begin position="1"/>
        <end position="60"/>
    </location>
</feature>
<feature type="region of interest" description="Disordered" evidence="1">
    <location>
        <begin position="98"/>
        <end position="169"/>
    </location>
</feature>
<evidence type="ECO:0000313" key="2">
    <source>
        <dbReference type="EMBL" id="CAG8571408.1"/>
    </source>
</evidence>
<dbReference type="AlphaFoldDB" id="A0A9N9BJY8"/>
<feature type="compositionally biased region" description="Basic residues" evidence="1">
    <location>
        <begin position="102"/>
        <end position="113"/>
    </location>
</feature>
<proteinExistence type="predicted"/>
<feature type="compositionally biased region" description="Polar residues" evidence="1">
    <location>
        <begin position="139"/>
        <end position="157"/>
    </location>
</feature>
<protein>
    <submittedName>
        <fullName evidence="2">4886_t:CDS:1</fullName>
    </submittedName>
</protein>
<feature type="compositionally biased region" description="Basic and acidic residues" evidence="1">
    <location>
        <begin position="1"/>
        <end position="14"/>
    </location>
</feature>
<keyword evidence="3" id="KW-1185">Reference proteome</keyword>
<dbReference type="Proteomes" id="UP000789706">
    <property type="component" value="Unassembled WGS sequence"/>
</dbReference>
<comment type="caution">
    <text evidence="2">The sequence shown here is derived from an EMBL/GenBank/DDBJ whole genome shotgun (WGS) entry which is preliminary data.</text>
</comment>
<name>A0A9N9BJY8_9GLOM</name>
<accession>A0A9N9BJY8</accession>
<organism evidence="2 3">
    <name type="scientific">Diversispora eburnea</name>
    <dbReference type="NCBI Taxonomy" id="1213867"/>
    <lineage>
        <taxon>Eukaryota</taxon>
        <taxon>Fungi</taxon>
        <taxon>Fungi incertae sedis</taxon>
        <taxon>Mucoromycota</taxon>
        <taxon>Glomeromycotina</taxon>
        <taxon>Glomeromycetes</taxon>
        <taxon>Diversisporales</taxon>
        <taxon>Diversisporaceae</taxon>
        <taxon>Diversispora</taxon>
    </lineage>
</organism>